<feature type="domain" description="OTU" evidence="4">
    <location>
        <begin position="104"/>
        <end position="242"/>
    </location>
</feature>
<sequence>MRFIFANSTRPKYLGFSTICHNVNLKLSVTSHLSQSVSKISFLVKPRTRSRGGISALMAFGACVCCAHPEQVKAESPVFENDHDSECDPSSVKSVHGKNVYTDYSVTGIPGDGRCMFRSVAHGACLRSGKPPPNESVQREMADELRARVADQFVKRRSDTEWFIEGDFDTYVSQIRKPHVWGGEPELLMASHVLQMPITVYMHDDNYGGLIAIAEYGQEYGKDDPICVLYHGYGHYEALQFGSL</sequence>
<keyword evidence="3" id="KW-0833">Ubl conjugation pathway</keyword>
<dbReference type="FunFam" id="3.90.70.80:FF:000007">
    <property type="entry name" value="OTU domain-containing protein"/>
    <property type="match status" value="1"/>
</dbReference>
<organism evidence="5 6">
    <name type="scientific">Amborella trichopoda</name>
    <dbReference type="NCBI Taxonomy" id="13333"/>
    <lineage>
        <taxon>Eukaryota</taxon>
        <taxon>Viridiplantae</taxon>
        <taxon>Streptophyta</taxon>
        <taxon>Embryophyta</taxon>
        <taxon>Tracheophyta</taxon>
        <taxon>Spermatophyta</taxon>
        <taxon>Magnoliopsida</taxon>
        <taxon>Amborellales</taxon>
        <taxon>Amborellaceae</taxon>
        <taxon>Amborella</taxon>
    </lineage>
</organism>
<dbReference type="AlphaFoldDB" id="W1PNY3"/>
<dbReference type="InterPro" id="IPR047947">
    <property type="entry name" value="OTU4_OTU"/>
</dbReference>
<reference evidence="6" key="1">
    <citation type="journal article" date="2013" name="Science">
        <title>The Amborella genome and the evolution of flowering plants.</title>
        <authorList>
            <consortium name="Amborella Genome Project"/>
        </authorList>
    </citation>
    <scope>NUCLEOTIDE SEQUENCE [LARGE SCALE GENOMIC DNA]</scope>
</reference>
<dbReference type="SUPFAM" id="SSF54001">
    <property type="entry name" value="Cysteine proteinases"/>
    <property type="match status" value="1"/>
</dbReference>
<dbReference type="OrthoDB" id="409956at2759"/>
<evidence type="ECO:0000256" key="3">
    <source>
        <dbReference type="RuleBase" id="RU367104"/>
    </source>
</evidence>
<dbReference type="Gene3D" id="3.90.70.80">
    <property type="match status" value="1"/>
</dbReference>
<comment type="function">
    <text evidence="3">Hydrolase that can remove conjugated ubiquitin from proteins and may therefore play an important regulatory role at the level of protein turnover by preventing degradation.</text>
</comment>
<dbReference type="eggNOG" id="KOG2606">
    <property type="taxonomic scope" value="Eukaryota"/>
</dbReference>
<dbReference type="STRING" id="13333.W1PNY3"/>
<proteinExistence type="predicted"/>
<dbReference type="EC" id="3.4.19.12" evidence="3"/>
<gene>
    <name evidence="5" type="ORF">AMTR_s00022p00229870</name>
</gene>
<evidence type="ECO:0000259" key="4">
    <source>
        <dbReference type="PROSITE" id="PS50802"/>
    </source>
</evidence>
<dbReference type="GO" id="GO:0009507">
    <property type="term" value="C:chloroplast"/>
    <property type="evidence" value="ECO:0007669"/>
    <property type="project" value="EnsemblPlants"/>
</dbReference>
<evidence type="ECO:0000256" key="1">
    <source>
        <dbReference type="ARBA" id="ARBA00000707"/>
    </source>
</evidence>
<evidence type="ECO:0000313" key="5">
    <source>
        <dbReference type="EMBL" id="ERN11707.1"/>
    </source>
</evidence>
<evidence type="ECO:0000256" key="2">
    <source>
        <dbReference type="ARBA" id="ARBA00022801"/>
    </source>
</evidence>
<evidence type="ECO:0000313" key="6">
    <source>
        <dbReference type="Proteomes" id="UP000017836"/>
    </source>
</evidence>
<dbReference type="PANTHER" id="PTHR13312">
    <property type="entry name" value="HIV-INDUCED PROTEIN-7-LIKE PROTEASE"/>
    <property type="match status" value="1"/>
</dbReference>
<dbReference type="KEGG" id="atr:18439908"/>
<protein>
    <recommendedName>
        <fullName evidence="3">Ubiquitin thioesterase OTU</fullName>
        <ecNumber evidence="3">3.4.19.12</ecNumber>
    </recommendedName>
</protein>
<keyword evidence="3" id="KW-0788">Thiol protease</keyword>
<keyword evidence="6" id="KW-1185">Reference proteome</keyword>
<comment type="subcellular location">
    <subcellularLocation>
        <location evidence="3">Cytoplasm</location>
    </subcellularLocation>
</comment>
<name>W1PNY3_AMBTC</name>
<dbReference type="Proteomes" id="UP000017836">
    <property type="component" value="Unassembled WGS sequence"/>
</dbReference>
<dbReference type="Gramene" id="ERN11707">
    <property type="protein sequence ID" value="ERN11707"/>
    <property type="gene ID" value="AMTR_s00022p00229870"/>
</dbReference>
<dbReference type="InterPro" id="IPR038765">
    <property type="entry name" value="Papain-like_cys_pep_sf"/>
</dbReference>
<dbReference type="InterPro" id="IPR003323">
    <property type="entry name" value="OTU_dom"/>
</dbReference>
<keyword evidence="2 3" id="KW-0378">Hydrolase</keyword>
<dbReference type="OMA" id="GFSTICH"/>
<keyword evidence="3" id="KW-0963">Cytoplasm</keyword>
<comment type="catalytic activity">
    <reaction evidence="1 3">
        <text>Thiol-dependent hydrolysis of ester, thioester, amide, peptide and isopeptide bonds formed by the C-terminal Gly of ubiquitin (a 76-residue protein attached to proteins as an intracellular targeting signal).</text>
        <dbReference type="EC" id="3.4.19.12"/>
    </reaction>
</comment>
<dbReference type="HOGENOM" id="CLU_046927_0_1_1"/>
<dbReference type="PANTHER" id="PTHR13312:SF5">
    <property type="entry name" value="UBIQUITIN THIOESTERASE OTU"/>
    <property type="match status" value="1"/>
</dbReference>
<dbReference type="Pfam" id="PF02338">
    <property type="entry name" value="OTU"/>
    <property type="match status" value="1"/>
</dbReference>
<dbReference type="GO" id="GO:0004843">
    <property type="term" value="F:cysteine-type deubiquitinase activity"/>
    <property type="evidence" value="ECO:0000318"/>
    <property type="project" value="GO_Central"/>
</dbReference>
<dbReference type="PROSITE" id="PS50802">
    <property type="entry name" value="OTU"/>
    <property type="match status" value="1"/>
</dbReference>
<accession>W1PNY3</accession>
<keyword evidence="3" id="KW-0645">Protease</keyword>
<dbReference type="EMBL" id="KI392687">
    <property type="protein sequence ID" value="ERN11707.1"/>
    <property type="molecule type" value="Genomic_DNA"/>
</dbReference>
<dbReference type="CDD" id="cd22760">
    <property type="entry name" value="OTU_plant_OTU4-like"/>
    <property type="match status" value="1"/>
</dbReference>